<evidence type="ECO:0000256" key="7">
    <source>
        <dbReference type="HAMAP-Rule" id="MF_02065"/>
    </source>
</evidence>
<comment type="caution">
    <text evidence="9">The sequence shown here is derived from an EMBL/GenBank/DDBJ whole genome shotgun (WGS) entry which is preliminary data.</text>
</comment>
<name>A0A2H0R5K5_9BACT</name>
<dbReference type="GO" id="GO:0071555">
    <property type="term" value="P:cell wall organization"/>
    <property type="evidence" value="ECO:0007669"/>
    <property type="project" value="UniProtKB-KW"/>
</dbReference>
<evidence type="ECO:0000313" key="10">
    <source>
        <dbReference type="Proteomes" id="UP000230208"/>
    </source>
</evidence>
<feature type="compositionally biased region" description="Low complexity" evidence="8">
    <location>
        <begin position="194"/>
        <end position="203"/>
    </location>
</feature>
<proteinExistence type="inferred from homology"/>
<feature type="transmembrane region" description="Helical" evidence="7">
    <location>
        <begin position="12"/>
        <end position="45"/>
    </location>
</feature>
<comment type="catalytic activity">
    <reaction evidence="7">
        <text>a peptidoglycan chain = a peptidoglycan chain with N-acetyl-1,6-anhydromuramyl-[peptide] at the reducing end + a peptidoglycan chain with N-acetylglucosamine at the non-reducing end.</text>
        <dbReference type="EC" id="4.2.2.29"/>
    </reaction>
</comment>
<accession>A0A2H0R5K5</accession>
<gene>
    <name evidence="7" type="primary">mltG</name>
    <name evidence="9" type="ORF">COV30_01835</name>
</gene>
<comment type="subcellular location">
    <subcellularLocation>
        <location evidence="7">Cell membrane</location>
        <topology evidence="7">Single-pass membrane protein</topology>
    </subcellularLocation>
</comment>
<dbReference type="PANTHER" id="PTHR30518:SF2">
    <property type="entry name" value="ENDOLYTIC MUREIN TRANSGLYCOSYLASE"/>
    <property type="match status" value="1"/>
</dbReference>
<dbReference type="GO" id="GO:0005886">
    <property type="term" value="C:plasma membrane"/>
    <property type="evidence" value="ECO:0007669"/>
    <property type="project" value="UniProtKB-SubCell"/>
</dbReference>
<keyword evidence="1 7" id="KW-1003">Cell membrane</keyword>
<dbReference type="Gene3D" id="3.30.1490.480">
    <property type="entry name" value="Endolytic murein transglycosylase"/>
    <property type="match status" value="1"/>
</dbReference>
<evidence type="ECO:0000256" key="1">
    <source>
        <dbReference type="ARBA" id="ARBA00022475"/>
    </source>
</evidence>
<dbReference type="GO" id="GO:0009252">
    <property type="term" value="P:peptidoglycan biosynthetic process"/>
    <property type="evidence" value="ECO:0007669"/>
    <property type="project" value="UniProtKB-UniRule"/>
</dbReference>
<evidence type="ECO:0000256" key="5">
    <source>
        <dbReference type="ARBA" id="ARBA00023239"/>
    </source>
</evidence>
<feature type="site" description="Important for catalytic activity" evidence="7">
    <location>
        <position position="248"/>
    </location>
</feature>
<evidence type="ECO:0000256" key="2">
    <source>
        <dbReference type="ARBA" id="ARBA00022692"/>
    </source>
</evidence>
<dbReference type="Pfam" id="PF02618">
    <property type="entry name" value="YceG"/>
    <property type="match status" value="1"/>
</dbReference>
<protein>
    <recommendedName>
        <fullName evidence="7">Endolytic murein transglycosylase</fullName>
        <ecNumber evidence="7">4.2.2.29</ecNumber>
    </recommendedName>
    <alternativeName>
        <fullName evidence="7">Peptidoglycan lytic transglycosylase</fullName>
    </alternativeName>
    <alternativeName>
        <fullName evidence="7">Peptidoglycan polymerization terminase</fullName>
    </alternativeName>
</protein>
<dbReference type="PANTHER" id="PTHR30518">
    <property type="entry name" value="ENDOLYTIC MUREIN TRANSGLYCOSYLASE"/>
    <property type="match status" value="1"/>
</dbReference>
<keyword evidence="5 7" id="KW-0456">Lyase</keyword>
<dbReference type="Proteomes" id="UP000230208">
    <property type="component" value="Unassembled WGS sequence"/>
</dbReference>
<evidence type="ECO:0000256" key="3">
    <source>
        <dbReference type="ARBA" id="ARBA00022989"/>
    </source>
</evidence>
<evidence type="ECO:0000256" key="6">
    <source>
        <dbReference type="ARBA" id="ARBA00023316"/>
    </source>
</evidence>
<evidence type="ECO:0000256" key="8">
    <source>
        <dbReference type="SAM" id="MobiDB-lite"/>
    </source>
</evidence>
<comment type="similarity">
    <text evidence="7">Belongs to the transglycosylase MltG family.</text>
</comment>
<dbReference type="EMBL" id="PCXP01000021">
    <property type="protein sequence ID" value="PIR41760.1"/>
    <property type="molecule type" value="Genomic_DNA"/>
</dbReference>
<keyword evidence="6 7" id="KW-0961">Cell wall biogenesis/degradation</keyword>
<dbReference type="AlphaFoldDB" id="A0A2H0R5K5"/>
<comment type="function">
    <text evidence="7">Functions as a peptidoglycan terminase that cleaves nascent peptidoglycan strands endolytically to terminate their elongation.</text>
</comment>
<evidence type="ECO:0000256" key="4">
    <source>
        <dbReference type="ARBA" id="ARBA00023136"/>
    </source>
</evidence>
<feature type="compositionally biased region" description="Polar residues" evidence="8">
    <location>
        <begin position="184"/>
        <end position="193"/>
    </location>
</feature>
<sequence>MENKKKNLISRFVFYFLGCKFNFSHIAVLVIVIFLLSFIGFSIFWPFLEREREIVIEEGQSLNFIADVLKNEGVIRNKLIFIFYVLITGNEKKLQAGRYFFEPGINVFGVVQSMTKGFSESEDVVLTIPEGFNVFDIDERLFSFGLIKKGEFAKKYFADEGQFFPDTYHFKRPDSLSEGKNETADSAGSPQADSTTSTSSGQASSLQVDSIAEKIKNHFNLKLKDSIVVLSPLVFQDTLVRASILEKEARNEEDMRLVAGVIENRLERGMLLQIDATVSYGACLKKLKDSTYKYCDVSQVPVGEEIKNDSPYNSYTRPGLPPGPIANPGIQAIKAVLNPQKSDYLYYLSTRDGSRIIFSKTANEHAANRRKYLGL</sequence>
<evidence type="ECO:0000313" key="9">
    <source>
        <dbReference type="EMBL" id="PIR41760.1"/>
    </source>
</evidence>
<dbReference type="GO" id="GO:0008932">
    <property type="term" value="F:lytic endotransglycosylase activity"/>
    <property type="evidence" value="ECO:0007669"/>
    <property type="project" value="UniProtKB-UniRule"/>
</dbReference>
<keyword evidence="4 7" id="KW-0472">Membrane</keyword>
<dbReference type="InterPro" id="IPR003770">
    <property type="entry name" value="MLTG-like"/>
</dbReference>
<dbReference type="HAMAP" id="MF_02065">
    <property type="entry name" value="MltG"/>
    <property type="match status" value="1"/>
</dbReference>
<dbReference type="EC" id="4.2.2.29" evidence="7"/>
<reference evidence="9 10" key="1">
    <citation type="submission" date="2017-09" db="EMBL/GenBank/DDBJ databases">
        <title>Depth-based differentiation of microbial function through sediment-hosted aquifers and enrichment of novel symbionts in the deep terrestrial subsurface.</title>
        <authorList>
            <person name="Probst A.J."/>
            <person name="Ladd B."/>
            <person name="Jarett J.K."/>
            <person name="Geller-Mcgrath D.E."/>
            <person name="Sieber C.M."/>
            <person name="Emerson J.B."/>
            <person name="Anantharaman K."/>
            <person name="Thomas B.C."/>
            <person name="Malmstrom R."/>
            <person name="Stieglmeier M."/>
            <person name="Klingl A."/>
            <person name="Woyke T."/>
            <person name="Ryan C.M."/>
            <person name="Banfield J.F."/>
        </authorList>
    </citation>
    <scope>NUCLEOTIDE SEQUENCE [LARGE SCALE GENOMIC DNA]</scope>
    <source>
        <strain evidence="9">CG10_big_fil_rev_8_21_14_0_10_37_15</strain>
    </source>
</reference>
<keyword evidence="2 7" id="KW-0812">Transmembrane</keyword>
<organism evidence="9 10">
    <name type="scientific">Candidatus Yanofskybacteria bacterium CG10_big_fil_rev_8_21_14_0_10_37_15</name>
    <dbReference type="NCBI Taxonomy" id="1975097"/>
    <lineage>
        <taxon>Bacteria</taxon>
        <taxon>Candidatus Yanofskyibacteriota</taxon>
    </lineage>
</organism>
<feature type="region of interest" description="Disordered" evidence="8">
    <location>
        <begin position="175"/>
        <end position="203"/>
    </location>
</feature>
<keyword evidence="3 7" id="KW-1133">Transmembrane helix</keyword>
<dbReference type="NCBIfam" id="TIGR00247">
    <property type="entry name" value="endolytic transglycosylase MltG"/>
    <property type="match status" value="1"/>
</dbReference>